<dbReference type="GO" id="GO:0006886">
    <property type="term" value="P:intracellular protein transport"/>
    <property type="evidence" value="ECO:0007669"/>
    <property type="project" value="TreeGrafter"/>
</dbReference>
<dbReference type="Pfam" id="PF19566">
    <property type="entry name" value="Snx8_BAR_dom"/>
    <property type="match status" value="1"/>
</dbReference>
<dbReference type="InterPro" id="IPR045734">
    <property type="entry name" value="Snx8_BAR_dom"/>
</dbReference>
<proteinExistence type="inferred from homology"/>
<dbReference type="SUPFAM" id="SSF47473">
    <property type="entry name" value="EF-hand"/>
    <property type="match status" value="1"/>
</dbReference>
<dbReference type="Gene3D" id="3.30.1520.10">
    <property type="entry name" value="Phox-like domain"/>
    <property type="match status" value="1"/>
</dbReference>
<keyword evidence="3" id="KW-0813">Transport</keyword>
<dbReference type="EMBL" id="CACRXK020010609">
    <property type="protein sequence ID" value="CAB4019748.1"/>
    <property type="molecule type" value="Genomic_DNA"/>
</dbReference>
<dbReference type="OrthoDB" id="10064318at2759"/>
<evidence type="ECO:0000256" key="4">
    <source>
        <dbReference type="ARBA" id="ARBA00022927"/>
    </source>
</evidence>
<dbReference type="SUPFAM" id="SSF64268">
    <property type="entry name" value="PX domain"/>
    <property type="match status" value="1"/>
</dbReference>
<evidence type="ECO:0000256" key="2">
    <source>
        <dbReference type="ARBA" id="ARBA00010883"/>
    </source>
</evidence>
<evidence type="ECO:0000313" key="6">
    <source>
        <dbReference type="EMBL" id="CAB4019748.1"/>
    </source>
</evidence>
<evidence type="ECO:0000256" key="5">
    <source>
        <dbReference type="ARBA" id="ARBA00023136"/>
    </source>
</evidence>
<dbReference type="GO" id="GO:0034498">
    <property type="term" value="P:early endosome to Golgi transport"/>
    <property type="evidence" value="ECO:0007669"/>
    <property type="project" value="TreeGrafter"/>
</dbReference>
<dbReference type="PANTHER" id="PTHR46571">
    <property type="entry name" value="SORTING NEXIN-8"/>
    <property type="match status" value="1"/>
</dbReference>
<dbReference type="InterPro" id="IPR011992">
    <property type="entry name" value="EF-hand-dom_pair"/>
</dbReference>
<dbReference type="GO" id="GO:0005829">
    <property type="term" value="C:cytosol"/>
    <property type="evidence" value="ECO:0007669"/>
    <property type="project" value="GOC"/>
</dbReference>
<gene>
    <name evidence="6" type="ORF">PACLA_8A033046</name>
</gene>
<keyword evidence="4" id="KW-0653">Protein transport</keyword>
<dbReference type="CDD" id="cd07597">
    <property type="entry name" value="BAR_SNX8"/>
    <property type="match status" value="1"/>
</dbReference>
<comment type="caution">
    <text evidence="6">The sequence shown here is derived from an EMBL/GenBank/DDBJ whole genome shotgun (WGS) entry which is preliminary data.</text>
</comment>
<dbReference type="PROSITE" id="PS50031">
    <property type="entry name" value="EH"/>
    <property type="match status" value="1"/>
</dbReference>
<organism evidence="6 7">
    <name type="scientific">Paramuricea clavata</name>
    <name type="common">Red gorgonian</name>
    <name type="synonym">Violescent sea-whip</name>
    <dbReference type="NCBI Taxonomy" id="317549"/>
    <lineage>
        <taxon>Eukaryota</taxon>
        <taxon>Metazoa</taxon>
        <taxon>Cnidaria</taxon>
        <taxon>Anthozoa</taxon>
        <taxon>Octocorallia</taxon>
        <taxon>Malacalcyonacea</taxon>
        <taxon>Plexauridae</taxon>
        <taxon>Paramuricea</taxon>
    </lineage>
</organism>
<reference evidence="6" key="1">
    <citation type="submission" date="2020-04" db="EMBL/GenBank/DDBJ databases">
        <authorList>
            <person name="Alioto T."/>
            <person name="Alioto T."/>
            <person name="Gomez Garrido J."/>
        </authorList>
    </citation>
    <scope>NUCLEOTIDE SEQUENCE</scope>
    <source>
        <strain evidence="6">A484AB</strain>
    </source>
</reference>
<accession>A0A7D9EZ95</accession>
<dbReference type="Gene3D" id="1.20.1270.60">
    <property type="entry name" value="Arfaptin homology (AH) domain/BAR domain"/>
    <property type="match status" value="1"/>
</dbReference>
<keyword evidence="7" id="KW-1185">Reference proteome</keyword>
<protein>
    <submittedName>
        <fullName evidence="6">Sorting nexin-8-like</fullName>
    </submittedName>
</protein>
<dbReference type="GO" id="GO:0031901">
    <property type="term" value="C:early endosome membrane"/>
    <property type="evidence" value="ECO:0007669"/>
    <property type="project" value="TreeGrafter"/>
</dbReference>
<dbReference type="InterPro" id="IPR036871">
    <property type="entry name" value="PX_dom_sf"/>
</dbReference>
<comment type="subcellular location">
    <subcellularLocation>
        <location evidence="1">Membrane</location>
        <topology evidence="1">Peripheral membrane protein</topology>
        <orientation evidence="1">Cytoplasmic side</orientation>
    </subcellularLocation>
</comment>
<evidence type="ECO:0000256" key="3">
    <source>
        <dbReference type="ARBA" id="ARBA00022448"/>
    </source>
</evidence>
<dbReference type="Gene3D" id="1.10.238.10">
    <property type="entry name" value="EF-hand"/>
    <property type="match status" value="1"/>
</dbReference>
<evidence type="ECO:0000256" key="1">
    <source>
        <dbReference type="ARBA" id="ARBA00004287"/>
    </source>
</evidence>
<dbReference type="InterPro" id="IPR028662">
    <property type="entry name" value="SNX8/Mvp1"/>
</dbReference>
<dbReference type="AlphaFoldDB" id="A0A7D9EZ95"/>
<dbReference type="PROSITE" id="PS50195">
    <property type="entry name" value="PX"/>
    <property type="match status" value="1"/>
</dbReference>
<evidence type="ECO:0000313" key="7">
    <source>
        <dbReference type="Proteomes" id="UP001152795"/>
    </source>
</evidence>
<name>A0A7D9EZ95_PARCT</name>
<keyword evidence="5" id="KW-0472">Membrane</keyword>
<dbReference type="InterPro" id="IPR000261">
    <property type="entry name" value="EH_dom"/>
</dbReference>
<dbReference type="InterPro" id="IPR027267">
    <property type="entry name" value="AH/BAR_dom_sf"/>
</dbReference>
<dbReference type="Proteomes" id="UP001152795">
    <property type="component" value="Unassembled WGS sequence"/>
</dbReference>
<dbReference type="GO" id="GO:0035091">
    <property type="term" value="F:phosphatidylinositol binding"/>
    <property type="evidence" value="ECO:0007669"/>
    <property type="project" value="InterPro"/>
</dbReference>
<comment type="similarity">
    <text evidence="2">Belongs to the sorting nexin family.</text>
</comment>
<dbReference type="InterPro" id="IPR001683">
    <property type="entry name" value="PX_dom"/>
</dbReference>
<dbReference type="SMART" id="SM00312">
    <property type="entry name" value="PX"/>
    <property type="match status" value="1"/>
</dbReference>
<dbReference type="PANTHER" id="PTHR46571:SF1">
    <property type="entry name" value="SORTING NEXIN-8"/>
    <property type="match status" value="1"/>
</dbReference>
<sequence>MSMTYGTIPAFYREVYQTLCTDGSSKIEKDVLQKVLTKSGLPVATVATIYESADSGHEGSVGRDGLYKALALTALAQQGKPVNEKLLEGFIGMELPKPDLGDITDVKAASIQVQKKKNPAILGLKYEQLVAMDTISVDLVPEKKGILLKHNEYSIHSEKYKTTVHRRYKDFEALFDLLLARFPYRMVPKLPPKKAVGASKEFIESRRRSLRRFLNIIARHPVLNSDKIFVWFMTTKGSDIGVKLKDQFKGIPDEFMTSASASRAKELVSKDTQLHFSQAREQLFKVHDSCYNLKEIMDRQGTRTLNYASDMLDVARQLNNLSNDKTPSSSWATGTNTNWTNLKQGFKGLSVHFEKASEAAAKQYMADDDSSAEHLAYFLDVTSAYKDLCKRLESGVLKDHQHALQKMQQIKKRQIHAQARGQEHSAIDELESRIVQQENEISNMETRNFFSLHCAQLETQLVHANLNILHVALKTLVASQVIEHEDLTGVWQAMVSNAENLLSSPDQPVSPPVSPV</sequence>
<dbReference type="Pfam" id="PF00787">
    <property type="entry name" value="PX"/>
    <property type="match status" value="1"/>
</dbReference>